<dbReference type="AlphaFoldDB" id="A0AAC9GJU1"/>
<accession>A0AAC9GJU1</accession>
<evidence type="ECO:0000256" key="1">
    <source>
        <dbReference type="ARBA" id="ARBA00022679"/>
    </source>
</evidence>
<dbReference type="InterPro" id="IPR016181">
    <property type="entry name" value="Acyl_CoA_acyltransferase"/>
</dbReference>
<dbReference type="PROSITE" id="PS51186">
    <property type="entry name" value="GNAT"/>
    <property type="match status" value="1"/>
</dbReference>
<dbReference type="SUPFAM" id="SSF55729">
    <property type="entry name" value="Acyl-CoA N-acyltransferases (Nat)"/>
    <property type="match status" value="1"/>
</dbReference>
<dbReference type="Proteomes" id="UP000093276">
    <property type="component" value="Chromosome"/>
</dbReference>
<keyword evidence="2 4" id="KW-0012">Acyltransferase</keyword>
<dbReference type="Gene3D" id="3.40.630.30">
    <property type="match status" value="1"/>
</dbReference>
<dbReference type="PANTHER" id="PTHR43072">
    <property type="entry name" value="N-ACETYLTRANSFERASE"/>
    <property type="match status" value="1"/>
</dbReference>
<organism evidence="4 5">
    <name type="scientific">Flavobacterium anhuiense</name>
    <dbReference type="NCBI Taxonomy" id="459526"/>
    <lineage>
        <taxon>Bacteria</taxon>
        <taxon>Pseudomonadati</taxon>
        <taxon>Bacteroidota</taxon>
        <taxon>Flavobacteriia</taxon>
        <taxon>Flavobacteriales</taxon>
        <taxon>Flavobacteriaceae</taxon>
        <taxon>Flavobacterium</taxon>
    </lineage>
</organism>
<gene>
    <name evidence="4" type="primary">ywnH</name>
    <name evidence="4" type="ORF">BB050_03907</name>
</gene>
<protein>
    <submittedName>
        <fullName evidence="4">Phosphinothricin acetyltransferase YwnH</fullName>
        <ecNumber evidence="4">2.3.1.183</ecNumber>
    </submittedName>
</protein>
<evidence type="ECO:0000313" key="5">
    <source>
        <dbReference type="Proteomes" id="UP000093276"/>
    </source>
</evidence>
<dbReference type="Pfam" id="PF00583">
    <property type="entry name" value="Acetyltransf_1"/>
    <property type="match status" value="1"/>
</dbReference>
<sequence>MSIFQITLLKRKTNAVNLKDMEIRKLLAEDWDQVKLIYQKGIDTGNATFQTSAPSWEDWDQSHLASCRIAMQEDSKVIGWAALTPVSSRCVYAGVAEVSVYVDPAHSGKGIGLNLLNELVRQSEAEGIWTLQAGIFPENAASLSIHEKAGFKILGTREKIGKQNGIWRDTILLERRSAVII</sequence>
<evidence type="ECO:0000313" key="4">
    <source>
        <dbReference type="EMBL" id="AOC96985.1"/>
    </source>
</evidence>
<dbReference type="EMBL" id="CP016907">
    <property type="protein sequence ID" value="AOC96985.1"/>
    <property type="molecule type" value="Genomic_DNA"/>
</dbReference>
<dbReference type="InterPro" id="IPR000182">
    <property type="entry name" value="GNAT_dom"/>
</dbReference>
<name>A0AAC9GJU1_9FLAO</name>
<evidence type="ECO:0000259" key="3">
    <source>
        <dbReference type="PROSITE" id="PS51186"/>
    </source>
</evidence>
<dbReference type="PANTHER" id="PTHR43072:SF23">
    <property type="entry name" value="UPF0039 PROTEIN C11D3.02C"/>
    <property type="match status" value="1"/>
</dbReference>
<reference evidence="4 5" key="1">
    <citation type="submission" date="2016-08" db="EMBL/GenBank/DDBJ databases">
        <title>Complete genome sequence of Flavobacterium johnsoniae strain GSE09, a volatile-producing biocontrol agent isolated from cucumber (Cucumis sativus).</title>
        <authorList>
            <person name="Jeong J.-J."/>
            <person name="Oh J.Y."/>
            <person name="Jim Y.J."/>
            <person name="Sang M.K."/>
            <person name="Kim K.D."/>
        </authorList>
    </citation>
    <scope>NUCLEOTIDE SEQUENCE [LARGE SCALE GENOMIC DNA]</scope>
    <source>
        <strain evidence="4 5">GSE09</strain>
    </source>
</reference>
<dbReference type="GO" id="GO:0102971">
    <property type="term" value="F:phosphinothricin N-acetyltransferase activity"/>
    <property type="evidence" value="ECO:0007669"/>
    <property type="project" value="UniProtKB-EC"/>
</dbReference>
<dbReference type="CDD" id="cd04301">
    <property type="entry name" value="NAT_SF"/>
    <property type="match status" value="1"/>
</dbReference>
<evidence type="ECO:0000256" key="2">
    <source>
        <dbReference type="ARBA" id="ARBA00023315"/>
    </source>
</evidence>
<keyword evidence="1 4" id="KW-0808">Transferase</keyword>
<dbReference type="KEGG" id="fjg:BB050_03907"/>
<dbReference type="EC" id="2.3.1.183" evidence="4"/>
<proteinExistence type="predicted"/>
<feature type="domain" description="N-acetyltransferase" evidence="3">
    <location>
        <begin position="21"/>
        <end position="174"/>
    </location>
</feature>